<feature type="non-terminal residue" evidence="2">
    <location>
        <position position="1"/>
    </location>
</feature>
<dbReference type="GO" id="GO:0005829">
    <property type="term" value="C:cytosol"/>
    <property type="evidence" value="ECO:0007669"/>
    <property type="project" value="TreeGrafter"/>
</dbReference>
<sequence length="132" mass="12929">GEGTAPAPCPLPSLPRVLSIAGSDSGGGAGIQADIKSLLSRGVFAMTAVTALTAQNTHGVAAVLPTPPDMLVQQIDAVLGDLGADAVKTGMLPSPEAVAAVAGRLAHWQGLAAPLPLVVDPVLVSTSGHSLA</sequence>
<dbReference type="Proteomes" id="UP001054857">
    <property type="component" value="Unassembled WGS sequence"/>
</dbReference>
<evidence type="ECO:0000313" key="2">
    <source>
        <dbReference type="EMBL" id="GFR49146.1"/>
    </source>
</evidence>
<dbReference type="GO" id="GO:0008972">
    <property type="term" value="F:phosphomethylpyrimidine kinase activity"/>
    <property type="evidence" value="ECO:0007669"/>
    <property type="project" value="TreeGrafter"/>
</dbReference>
<reference evidence="2 3" key="1">
    <citation type="journal article" date="2021" name="Sci. Rep.">
        <title>Genome sequencing of the multicellular alga Astrephomene provides insights into convergent evolution of germ-soma differentiation.</title>
        <authorList>
            <person name="Yamashita S."/>
            <person name="Yamamoto K."/>
            <person name="Matsuzaki R."/>
            <person name="Suzuki S."/>
            <person name="Yamaguchi H."/>
            <person name="Hirooka S."/>
            <person name="Minakuchi Y."/>
            <person name="Miyagishima S."/>
            <person name="Kawachi M."/>
            <person name="Toyoda A."/>
            <person name="Nozaki H."/>
        </authorList>
    </citation>
    <scope>NUCLEOTIDE SEQUENCE [LARGE SCALE GENOMIC DNA]</scope>
    <source>
        <strain evidence="2 3">NIES-4017</strain>
    </source>
</reference>
<dbReference type="EMBL" id="BMAR01000028">
    <property type="protein sequence ID" value="GFR49146.1"/>
    <property type="molecule type" value="Genomic_DNA"/>
</dbReference>
<evidence type="ECO:0000259" key="1">
    <source>
        <dbReference type="Pfam" id="PF08543"/>
    </source>
</evidence>
<comment type="caution">
    <text evidence="2">The sequence shown here is derived from an EMBL/GenBank/DDBJ whole genome shotgun (WGS) entry which is preliminary data.</text>
</comment>
<name>A0AAD3HQF3_9CHLO</name>
<dbReference type="PANTHER" id="PTHR20858:SF17">
    <property type="entry name" value="HYDROXYMETHYLPYRIMIDINE_PHOSPHOMETHYLPYRIMIDINE KINASE THI20-RELATED"/>
    <property type="match status" value="1"/>
</dbReference>
<dbReference type="SUPFAM" id="SSF53613">
    <property type="entry name" value="Ribokinase-like"/>
    <property type="match status" value="1"/>
</dbReference>
<evidence type="ECO:0000313" key="3">
    <source>
        <dbReference type="Proteomes" id="UP001054857"/>
    </source>
</evidence>
<proteinExistence type="predicted"/>
<organism evidence="2 3">
    <name type="scientific">Astrephomene gubernaculifera</name>
    <dbReference type="NCBI Taxonomy" id="47775"/>
    <lineage>
        <taxon>Eukaryota</taxon>
        <taxon>Viridiplantae</taxon>
        <taxon>Chlorophyta</taxon>
        <taxon>core chlorophytes</taxon>
        <taxon>Chlorophyceae</taxon>
        <taxon>CS clade</taxon>
        <taxon>Chlamydomonadales</taxon>
        <taxon>Astrephomenaceae</taxon>
        <taxon>Astrephomene</taxon>
    </lineage>
</organism>
<feature type="domain" description="Pyridoxamine kinase/Phosphomethylpyrimidine kinase" evidence="1">
    <location>
        <begin position="24"/>
        <end position="131"/>
    </location>
</feature>
<feature type="non-terminal residue" evidence="2">
    <location>
        <position position="132"/>
    </location>
</feature>
<dbReference type="Pfam" id="PF08543">
    <property type="entry name" value="Phos_pyr_kin"/>
    <property type="match status" value="1"/>
</dbReference>
<dbReference type="Gene3D" id="3.40.1190.20">
    <property type="match status" value="1"/>
</dbReference>
<gene>
    <name evidence="2" type="ORF">Agub_g11164</name>
</gene>
<dbReference type="InterPro" id="IPR013749">
    <property type="entry name" value="PM/HMP-P_kinase-1"/>
</dbReference>
<dbReference type="AlphaFoldDB" id="A0AAD3HQF3"/>
<accession>A0AAD3HQF3</accession>
<dbReference type="GO" id="GO:0009228">
    <property type="term" value="P:thiamine biosynthetic process"/>
    <property type="evidence" value="ECO:0007669"/>
    <property type="project" value="TreeGrafter"/>
</dbReference>
<protein>
    <recommendedName>
        <fullName evidence="1">Pyridoxamine kinase/Phosphomethylpyrimidine kinase domain-containing protein</fullName>
    </recommendedName>
</protein>
<dbReference type="GO" id="GO:0008902">
    <property type="term" value="F:hydroxymethylpyrimidine kinase activity"/>
    <property type="evidence" value="ECO:0007669"/>
    <property type="project" value="TreeGrafter"/>
</dbReference>
<keyword evidence="3" id="KW-1185">Reference proteome</keyword>
<dbReference type="PANTHER" id="PTHR20858">
    <property type="entry name" value="PHOSPHOMETHYLPYRIMIDINE KINASE"/>
    <property type="match status" value="1"/>
</dbReference>
<dbReference type="InterPro" id="IPR029056">
    <property type="entry name" value="Ribokinase-like"/>
</dbReference>